<reference evidence="3" key="1">
    <citation type="submission" date="2018-11" db="EMBL/GenBank/DDBJ databases">
        <authorList>
            <consortium name="Pathogen Informatics"/>
        </authorList>
    </citation>
    <scope>NUCLEOTIDE SEQUENCE</scope>
</reference>
<evidence type="ECO:0000313" key="4">
    <source>
        <dbReference type="Proteomes" id="UP000784294"/>
    </source>
</evidence>
<evidence type="ECO:0000313" key="3">
    <source>
        <dbReference type="EMBL" id="VEL13917.1"/>
    </source>
</evidence>
<proteinExistence type="predicted"/>
<comment type="caution">
    <text evidence="3">The sequence shown here is derived from an EMBL/GenBank/DDBJ whole genome shotgun (WGS) entry which is preliminary data.</text>
</comment>
<organism evidence="3 4">
    <name type="scientific">Protopolystoma xenopodis</name>
    <dbReference type="NCBI Taxonomy" id="117903"/>
    <lineage>
        <taxon>Eukaryota</taxon>
        <taxon>Metazoa</taxon>
        <taxon>Spiralia</taxon>
        <taxon>Lophotrochozoa</taxon>
        <taxon>Platyhelminthes</taxon>
        <taxon>Monogenea</taxon>
        <taxon>Polyopisthocotylea</taxon>
        <taxon>Polystomatidea</taxon>
        <taxon>Polystomatidae</taxon>
        <taxon>Protopolystoma</taxon>
    </lineage>
</organism>
<accession>A0A3S5ADV7</accession>
<dbReference type="AlphaFoldDB" id="A0A3S5ADV7"/>
<dbReference type="EMBL" id="CAAALY010019377">
    <property type="protein sequence ID" value="VEL13917.1"/>
    <property type="molecule type" value="Genomic_DNA"/>
</dbReference>
<feature type="chain" id="PRO_5018622655" evidence="2">
    <location>
        <begin position="35"/>
        <end position="54"/>
    </location>
</feature>
<gene>
    <name evidence="3" type="ORF">PXEA_LOCUS7357</name>
</gene>
<keyword evidence="4" id="KW-1185">Reference proteome</keyword>
<protein>
    <submittedName>
        <fullName evidence="3">Uncharacterized protein</fullName>
    </submittedName>
</protein>
<sequence length="54" mass="5974">MRPLNAHLYGRAEQDRLALLVLCLLSLGLEWSFSSGPSPQSATDLQQSHVQLQP</sequence>
<name>A0A3S5ADV7_9PLAT</name>
<evidence type="ECO:0000256" key="1">
    <source>
        <dbReference type="SAM" id="MobiDB-lite"/>
    </source>
</evidence>
<evidence type="ECO:0000256" key="2">
    <source>
        <dbReference type="SAM" id="SignalP"/>
    </source>
</evidence>
<feature type="signal peptide" evidence="2">
    <location>
        <begin position="1"/>
        <end position="34"/>
    </location>
</feature>
<keyword evidence="2" id="KW-0732">Signal</keyword>
<dbReference type="Proteomes" id="UP000784294">
    <property type="component" value="Unassembled WGS sequence"/>
</dbReference>
<feature type="region of interest" description="Disordered" evidence="1">
    <location>
        <begin position="34"/>
        <end position="54"/>
    </location>
</feature>